<dbReference type="EMBL" id="KL648555">
    <property type="protein sequence ID" value="KEY68928.1"/>
    <property type="molecule type" value="Genomic_DNA"/>
</dbReference>
<evidence type="ECO:0000256" key="1">
    <source>
        <dbReference type="SAM" id="MobiDB-lite"/>
    </source>
</evidence>
<name>A0A084AUE9_STACB</name>
<organism evidence="2 3">
    <name type="scientific">Stachybotrys chartarum (strain CBS 109288 / IBT 7711)</name>
    <name type="common">Toxic black mold</name>
    <name type="synonym">Stilbospora chartarum</name>
    <dbReference type="NCBI Taxonomy" id="1280523"/>
    <lineage>
        <taxon>Eukaryota</taxon>
        <taxon>Fungi</taxon>
        <taxon>Dikarya</taxon>
        <taxon>Ascomycota</taxon>
        <taxon>Pezizomycotina</taxon>
        <taxon>Sordariomycetes</taxon>
        <taxon>Hypocreomycetidae</taxon>
        <taxon>Hypocreales</taxon>
        <taxon>Stachybotryaceae</taxon>
        <taxon>Stachybotrys</taxon>
    </lineage>
</organism>
<proteinExistence type="predicted"/>
<evidence type="ECO:0000313" key="3">
    <source>
        <dbReference type="Proteomes" id="UP000028045"/>
    </source>
</evidence>
<feature type="compositionally biased region" description="Basic and acidic residues" evidence="1">
    <location>
        <begin position="10"/>
        <end position="23"/>
    </location>
</feature>
<protein>
    <submittedName>
        <fullName evidence="2">Uncharacterized protein</fullName>
    </submittedName>
</protein>
<dbReference type="AlphaFoldDB" id="A0A084AUE9"/>
<gene>
    <name evidence="2" type="ORF">S7711_10859</name>
</gene>
<accession>A0A084AUE9</accession>
<feature type="region of interest" description="Disordered" evidence="1">
    <location>
        <begin position="1"/>
        <end position="23"/>
    </location>
</feature>
<dbReference type="Proteomes" id="UP000028045">
    <property type="component" value="Unassembled WGS sequence"/>
</dbReference>
<keyword evidence="3" id="KW-1185">Reference proteome</keyword>
<evidence type="ECO:0000313" key="2">
    <source>
        <dbReference type="EMBL" id="KEY68928.1"/>
    </source>
</evidence>
<reference evidence="2 3" key="1">
    <citation type="journal article" date="2014" name="BMC Genomics">
        <title>Comparative genome sequencing reveals chemotype-specific gene clusters in the toxigenic black mold Stachybotrys.</title>
        <authorList>
            <person name="Semeiks J."/>
            <person name="Borek D."/>
            <person name="Otwinowski Z."/>
            <person name="Grishin N.V."/>
        </authorList>
    </citation>
    <scope>NUCLEOTIDE SEQUENCE [LARGE SCALE GENOMIC DNA]</scope>
    <source>
        <strain evidence="3">CBS 109288 / IBT 7711</strain>
    </source>
</reference>
<dbReference type="HOGENOM" id="CLU_1504403_0_0_1"/>
<sequence>MTTPSLMRTGAKEHDEASELEVGSHDTARQLHHHLRESDMNPCYPALDTVTETGEMNGGFNVGGGEGALTITVLAIFSPCAVESWQVANNQSTEKRRKAIWGGSVAFCLMDGHEARVRADIDDVFLPPGLDLVRMGVYHTRSAGQALSVYLRILLRDIHRTGEPETRDAPQARRGGWMD</sequence>